<feature type="region of interest" description="Disordered" evidence="1">
    <location>
        <begin position="1"/>
        <end position="46"/>
    </location>
</feature>
<protein>
    <submittedName>
        <fullName evidence="2">Ribose-phosphate pyrophosphokinase</fullName>
    </submittedName>
</protein>
<dbReference type="AlphaFoldDB" id="A0A5A7Q321"/>
<proteinExistence type="predicted"/>
<accession>A0A5A7Q321</accession>
<feature type="compositionally biased region" description="Polar residues" evidence="1">
    <location>
        <begin position="10"/>
        <end position="20"/>
    </location>
</feature>
<keyword evidence="2" id="KW-0418">Kinase</keyword>
<dbReference type="GO" id="GO:0016301">
    <property type="term" value="F:kinase activity"/>
    <property type="evidence" value="ECO:0007669"/>
    <property type="project" value="UniProtKB-KW"/>
</dbReference>
<keyword evidence="3" id="KW-1185">Reference proteome</keyword>
<comment type="caution">
    <text evidence="2">The sequence shown here is derived from an EMBL/GenBank/DDBJ whole genome shotgun (WGS) entry which is preliminary data.</text>
</comment>
<sequence length="104" mass="11472">MAANPPVASDYQTPSGSPRQDTGRLRSKTEPRQSHRHGCKTHPNRACPAKIRVGSVSMPDPTHTVTLIITASPKLDDNRKAKRATTLRKFQSLCLPPFRVGIFL</sequence>
<name>A0A5A7Q321_STRAF</name>
<dbReference type="Proteomes" id="UP000325081">
    <property type="component" value="Unassembled WGS sequence"/>
</dbReference>
<evidence type="ECO:0000313" key="2">
    <source>
        <dbReference type="EMBL" id="GER39543.1"/>
    </source>
</evidence>
<evidence type="ECO:0000313" key="3">
    <source>
        <dbReference type="Proteomes" id="UP000325081"/>
    </source>
</evidence>
<evidence type="ECO:0000256" key="1">
    <source>
        <dbReference type="SAM" id="MobiDB-lite"/>
    </source>
</evidence>
<feature type="compositionally biased region" description="Basic residues" evidence="1">
    <location>
        <begin position="34"/>
        <end position="43"/>
    </location>
</feature>
<dbReference type="EMBL" id="BKCP01005683">
    <property type="protein sequence ID" value="GER39543.1"/>
    <property type="molecule type" value="Genomic_DNA"/>
</dbReference>
<gene>
    <name evidence="2" type="ORF">STAS_16167</name>
</gene>
<organism evidence="2 3">
    <name type="scientific">Striga asiatica</name>
    <name type="common">Asiatic witchweed</name>
    <name type="synonym">Buchnera asiatica</name>
    <dbReference type="NCBI Taxonomy" id="4170"/>
    <lineage>
        <taxon>Eukaryota</taxon>
        <taxon>Viridiplantae</taxon>
        <taxon>Streptophyta</taxon>
        <taxon>Embryophyta</taxon>
        <taxon>Tracheophyta</taxon>
        <taxon>Spermatophyta</taxon>
        <taxon>Magnoliopsida</taxon>
        <taxon>eudicotyledons</taxon>
        <taxon>Gunneridae</taxon>
        <taxon>Pentapetalae</taxon>
        <taxon>asterids</taxon>
        <taxon>lamiids</taxon>
        <taxon>Lamiales</taxon>
        <taxon>Orobanchaceae</taxon>
        <taxon>Buchnereae</taxon>
        <taxon>Striga</taxon>
    </lineage>
</organism>
<keyword evidence="2" id="KW-0808">Transferase</keyword>
<feature type="compositionally biased region" description="Basic and acidic residues" evidence="1">
    <location>
        <begin position="21"/>
        <end position="33"/>
    </location>
</feature>
<reference evidence="3" key="1">
    <citation type="journal article" date="2019" name="Curr. Biol.">
        <title>Genome Sequence of Striga asiatica Provides Insight into the Evolution of Plant Parasitism.</title>
        <authorList>
            <person name="Yoshida S."/>
            <person name="Kim S."/>
            <person name="Wafula E.K."/>
            <person name="Tanskanen J."/>
            <person name="Kim Y.M."/>
            <person name="Honaas L."/>
            <person name="Yang Z."/>
            <person name="Spallek T."/>
            <person name="Conn C.E."/>
            <person name="Ichihashi Y."/>
            <person name="Cheong K."/>
            <person name="Cui S."/>
            <person name="Der J.P."/>
            <person name="Gundlach H."/>
            <person name="Jiao Y."/>
            <person name="Hori C."/>
            <person name="Ishida J.K."/>
            <person name="Kasahara H."/>
            <person name="Kiba T."/>
            <person name="Kim M.S."/>
            <person name="Koo N."/>
            <person name="Laohavisit A."/>
            <person name="Lee Y.H."/>
            <person name="Lumba S."/>
            <person name="McCourt P."/>
            <person name="Mortimer J.C."/>
            <person name="Mutuku J.M."/>
            <person name="Nomura T."/>
            <person name="Sasaki-Sekimoto Y."/>
            <person name="Seto Y."/>
            <person name="Wang Y."/>
            <person name="Wakatake T."/>
            <person name="Sakakibara H."/>
            <person name="Demura T."/>
            <person name="Yamaguchi S."/>
            <person name="Yoneyama K."/>
            <person name="Manabe R.I."/>
            <person name="Nelson D.C."/>
            <person name="Schulman A.H."/>
            <person name="Timko M.P."/>
            <person name="dePamphilis C.W."/>
            <person name="Choi D."/>
            <person name="Shirasu K."/>
        </authorList>
    </citation>
    <scope>NUCLEOTIDE SEQUENCE [LARGE SCALE GENOMIC DNA]</scope>
    <source>
        <strain evidence="3">cv. UVA1</strain>
    </source>
</reference>